<evidence type="ECO:0000313" key="5">
    <source>
        <dbReference type="EMBL" id="KAJ8309293.1"/>
    </source>
</evidence>
<accession>A0ABQ9EVW0</accession>
<keyword evidence="1 2" id="KW-0833">Ubl conjugation pathway</keyword>
<dbReference type="InterPro" id="IPR000569">
    <property type="entry name" value="HECT_dom"/>
</dbReference>
<feature type="domain" description="HECT" evidence="4">
    <location>
        <begin position="256"/>
        <end position="298"/>
    </location>
</feature>
<reference evidence="5 6" key="1">
    <citation type="submission" date="2022-12" db="EMBL/GenBank/DDBJ databases">
        <title>Chromosome-level genome of Tegillarca granosa.</title>
        <authorList>
            <person name="Kim J."/>
        </authorList>
    </citation>
    <scope>NUCLEOTIDE SEQUENCE [LARGE SCALE GENOMIC DNA]</scope>
    <source>
        <strain evidence="5">Teg-2019</strain>
        <tissue evidence="5">Adductor muscle</tissue>
    </source>
</reference>
<dbReference type="Gene3D" id="3.30.2410.10">
    <property type="entry name" value="Hect, E3 ligase catalytic domain"/>
    <property type="match status" value="1"/>
</dbReference>
<evidence type="ECO:0000256" key="1">
    <source>
        <dbReference type="ARBA" id="ARBA00022786"/>
    </source>
</evidence>
<dbReference type="InterPro" id="IPR035983">
    <property type="entry name" value="Hect_E3_ubiquitin_ligase"/>
</dbReference>
<sequence length="328" mass="36930">MSIRDILQNMGLGALSPSFERQKINNIETCRALTDNELKSIGLTTIGDRVNFRRALEEERRLREETERFKVNDSEEEVYNTLTGETGFEQLKEAGGFELMHCMRNCRELQVITYKWDIKSLRQIIGSQAKVYIRPIQKNLKLSTPTNSPPSSLQSECTNVTKTLSVLQNGKLPRILSPDLIEETFKSENPRPFVKDLRTSLDSLGAYIPLTFKMISGLLQPDFSPDGSSRKKKESAITCEKQQVSGRRGGVNLSSILRFATGSEEEPALGFSIHPSIAFVETPSFLPTSNTCINRLNITIPTEENSIPEAKLLYNLFDLAFISTFLKI</sequence>
<evidence type="ECO:0000256" key="2">
    <source>
        <dbReference type="PROSITE-ProRule" id="PRU00104"/>
    </source>
</evidence>
<evidence type="ECO:0000256" key="3">
    <source>
        <dbReference type="SAM" id="MobiDB-lite"/>
    </source>
</evidence>
<gene>
    <name evidence="5" type="ORF">KUTeg_014167</name>
</gene>
<proteinExistence type="predicted"/>
<dbReference type="EMBL" id="JARBDR010000657">
    <property type="protein sequence ID" value="KAJ8309293.1"/>
    <property type="molecule type" value="Genomic_DNA"/>
</dbReference>
<feature type="active site" description="Glycyl thioester intermediate" evidence="2">
    <location>
        <position position="292"/>
    </location>
</feature>
<keyword evidence="6" id="KW-1185">Reference proteome</keyword>
<organism evidence="5 6">
    <name type="scientific">Tegillarca granosa</name>
    <name type="common">Malaysian cockle</name>
    <name type="synonym">Anadara granosa</name>
    <dbReference type="NCBI Taxonomy" id="220873"/>
    <lineage>
        <taxon>Eukaryota</taxon>
        <taxon>Metazoa</taxon>
        <taxon>Spiralia</taxon>
        <taxon>Lophotrochozoa</taxon>
        <taxon>Mollusca</taxon>
        <taxon>Bivalvia</taxon>
        <taxon>Autobranchia</taxon>
        <taxon>Pteriomorphia</taxon>
        <taxon>Arcoida</taxon>
        <taxon>Arcoidea</taxon>
        <taxon>Arcidae</taxon>
        <taxon>Tegillarca</taxon>
    </lineage>
</organism>
<evidence type="ECO:0000259" key="4">
    <source>
        <dbReference type="PROSITE" id="PS50237"/>
    </source>
</evidence>
<comment type="caution">
    <text evidence="5">The sequence shown here is derived from an EMBL/GenBank/DDBJ whole genome shotgun (WGS) entry which is preliminary data.</text>
</comment>
<dbReference type="Pfam" id="PF00632">
    <property type="entry name" value="HECT"/>
    <property type="match status" value="1"/>
</dbReference>
<dbReference type="SUPFAM" id="SSF47769">
    <property type="entry name" value="SAM/Pointed domain"/>
    <property type="match status" value="1"/>
</dbReference>
<dbReference type="CDD" id="cd09487">
    <property type="entry name" value="SAM_superfamily"/>
    <property type="match status" value="1"/>
</dbReference>
<dbReference type="SUPFAM" id="SSF56204">
    <property type="entry name" value="Hect, E3 ligase catalytic domain"/>
    <property type="match status" value="1"/>
</dbReference>
<feature type="region of interest" description="Disordered" evidence="3">
    <location>
        <begin position="223"/>
        <end position="243"/>
    </location>
</feature>
<dbReference type="InterPro" id="IPR013761">
    <property type="entry name" value="SAM/pointed_sf"/>
</dbReference>
<name>A0ABQ9EVW0_TEGGR</name>
<dbReference type="PROSITE" id="PS50237">
    <property type="entry name" value="HECT"/>
    <property type="match status" value="1"/>
</dbReference>
<dbReference type="Proteomes" id="UP001217089">
    <property type="component" value="Unassembled WGS sequence"/>
</dbReference>
<evidence type="ECO:0000313" key="6">
    <source>
        <dbReference type="Proteomes" id="UP001217089"/>
    </source>
</evidence>
<dbReference type="Gene3D" id="1.10.150.50">
    <property type="entry name" value="Transcription Factor, Ets-1"/>
    <property type="match status" value="1"/>
</dbReference>
<protein>
    <recommendedName>
        <fullName evidence="4">HECT domain-containing protein</fullName>
    </recommendedName>
</protein>